<dbReference type="InterPro" id="IPR023214">
    <property type="entry name" value="HAD_sf"/>
</dbReference>
<name>A0A4R4FCX2_9FIRM</name>
<dbReference type="Pfam" id="PF13419">
    <property type="entry name" value="HAD_2"/>
    <property type="match status" value="1"/>
</dbReference>
<dbReference type="PANTHER" id="PTHR43434:SF20">
    <property type="entry name" value="5'-NUCLEOTIDASE"/>
    <property type="match status" value="1"/>
</dbReference>
<evidence type="ECO:0000313" key="2">
    <source>
        <dbReference type="Proteomes" id="UP000295710"/>
    </source>
</evidence>
<reference evidence="1 2" key="1">
    <citation type="journal article" date="2016" name="Nat. Microbiol.">
        <title>The Mouse Intestinal Bacterial Collection (miBC) provides host-specific insight into cultured diversity and functional potential of the gut microbiota.</title>
        <authorList>
            <person name="Lagkouvardos I."/>
            <person name="Pukall R."/>
            <person name="Abt B."/>
            <person name="Foesel B.U."/>
            <person name="Meier-Kolthoff J.P."/>
            <person name="Kumar N."/>
            <person name="Bresciani A."/>
            <person name="Martinez I."/>
            <person name="Just S."/>
            <person name="Ziegler C."/>
            <person name="Brugiroux S."/>
            <person name="Garzetti D."/>
            <person name="Wenning M."/>
            <person name="Bui T.P."/>
            <person name="Wang J."/>
            <person name="Hugenholtz F."/>
            <person name="Plugge C.M."/>
            <person name="Peterson D.A."/>
            <person name="Hornef M.W."/>
            <person name="Baines J.F."/>
            <person name="Smidt H."/>
            <person name="Walter J."/>
            <person name="Kristiansen K."/>
            <person name="Nielsen H.B."/>
            <person name="Haller D."/>
            <person name="Overmann J."/>
            <person name="Stecher B."/>
            <person name="Clavel T."/>
        </authorList>
    </citation>
    <scope>NUCLEOTIDE SEQUENCE [LARGE SCALE GENOMIC DNA]</scope>
    <source>
        <strain evidence="1 2">DSM 28560</strain>
    </source>
</reference>
<organism evidence="1 2">
    <name type="scientific">Extibacter muris</name>
    <dbReference type="NCBI Taxonomy" id="1796622"/>
    <lineage>
        <taxon>Bacteria</taxon>
        <taxon>Bacillati</taxon>
        <taxon>Bacillota</taxon>
        <taxon>Clostridia</taxon>
        <taxon>Lachnospirales</taxon>
        <taxon>Lachnospiraceae</taxon>
        <taxon>Extibacter</taxon>
    </lineage>
</organism>
<dbReference type="GO" id="GO:0016787">
    <property type="term" value="F:hydrolase activity"/>
    <property type="evidence" value="ECO:0007669"/>
    <property type="project" value="UniProtKB-KW"/>
</dbReference>
<accession>A0A4R4FCX2</accession>
<dbReference type="AlphaFoldDB" id="A0A4R4FCX2"/>
<dbReference type="InterPro" id="IPR041492">
    <property type="entry name" value="HAD_2"/>
</dbReference>
<dbReference type="Gene3D" id="3.40.50.1000">
    <property type="entry name" value="HAD superfamily/HAD-like"/>
    <property type="match status" value="1"/>
</dbReference>
<dbReference type="GO" id="GO:0004713">
    <property type="term" value="F:protein tyrosine kinase activity"/>
    <property type="evidence" value="ECO:0007669"/>
    <property type="project" value="TreeGrafter"/>
</dbReference>
<dbReference type="RefSeq" id="WP_132278342.1">
    <property type="nucleotide sequence ID" value="NZ_JAOBST010000031.1"/>
</dbReference>
<dbReference type="FunFam" id="3.40.50.1000:FF:000022">
    <property type="entry name" value="Phosphoglycolate phosphatase"/>
    <property type="match status" value="1"/>
</dbReference>
<dbReference type="SUPFAM" id="SSF56784">
    <property type="entry name" value="HAD-like"/>
    <property type="match status" value="1"/>
</dbReference>
<comment type="caution">
    <text evidence="1">The sequence shown here is derived from an EMBL/GenBank/DDBJ whole genome shotgun (WGS) entry which is preliminary data.</text>
</comment>
<proteinExistence type="predicted"/>
<dbReference type="InterPro" id="IPR050155">
    <property type="entry name" value="HAD-like_hydrolase_sf"/>
</dbReference>
<dbReference type="InterPro" id="IPR036412">
    <property type="entry name" value="HAD-like_sf"/>
</dbReference>
<dbReference type="GO" id="GO:0005829">
    <property type="term" value="C:cytosol"/>
    <property type="evidence" value="ECO:0007669"/>
    <property type="project" value="TreeGrafter"/>
</dbReference>
<dbReference type="SFLD" id="SFLDG01129">
    <property type="entry name" value="C1.5:_HAD__Beta-PGM__Phosphata"/>
    <property type="match status" value="1"/>
</dbReference>
<dbReference type="SFLD" id="SFLDS00003">
    <property type="entry name" value="Haloacid_Dehalogenase"/>
    <property type="match status" value="1"/>
</dbReference>
<dbReference type="SFLD" id="SFLDG01135">
    <property type="entry name" value="C1.5.6:_HAD__Beta-PGM__Phospha"/>
    <property type="match status" value="1"/>
</dbReference>
<keyword evidence="1" id="KW-0378">Hydrolase</keyword>
<dbReference type="Proteomes" id="UP000295710">
    <property type="component" value="Unassembled WGS sequence"/>
</dbReference>
<dbReference type="CDD" id="cd04302">
    <property type="entry name" value="HAD_5NT"/>
    <property type="match status" value="1"/>
</dbReference>
<sequence>MDYRYILFDLDGTVTDPGIGITNSVMHALKKFGIIEEDRRKLYKFIGPPLSESFQQFYGFSEEDALLGIEYYREYFTERGIFENVVFEGMEELLAALVEKGMELIIATSKPEAFARQILEHFRLDGYFSFIGGATMDEKRVKKAEVIAYALESRGICDLSRVLMIGDRKHDVIGAHKTGVDVMGVLYGYGSREELEEAGADYIAENVGDIKKFLS</sequence>
<gene>
    <name evidence="1" type="ORF">E1963_12220</name>
</gene>
<dbReference type="Gene3D" id="1.10.150.240">
    <property type="entry name" value="Putative phosphatase, domain 2"/>
    <property type="match status" value="1"/>
</dbReference>
<evidence type="ECO:0000313" key="1">
    <source>
        <dbReference type="EMBL" id="TDA21424.1"/>
    </source>
</evidence>
<dbReference type="InterPro" id="IPR023198">
    <property type="entry name" value="PGP-like_dom2"/>
</dbReference>
<dbReference type="NCBIfam" id="TIGR01549">
    <property type="entry name" value="HAD-SF-IA-v1"/>
    <property type="match status" value="1"/>
</dbReference>
<dbReference type="InterPro" id="IPR006439">
    <property type="entry name" value="HAD-SF_hydro_IA"/>
</dbReference>
<protein>
    <submittedName>
        <fullName evidence="1">HAD family hydrolase</fullName>
    </submittedName>
</protein>
<dbReference type="PANTHER" id="PTHR43434">
    <property type="entry name" value="PHOSPHOGLYCOLATE PHOSPHATASE"/>
    <property type="match status" value="1"/>
</dbReference>
<dbReference type="EMBL" id="SMMX01000009">
    <property type="protein sequence ID" value="TDA21424.1"/>
    <property type="molecule type" value="Genomic_DNA"/>
</dbReference>
<keyword evidence="2" id="KW-1185">Reference proteome</keyword>